<evidence type="ECO:0000256" key="1">
    <source>
        <dbReference type="ARBA" id="ARBA00004307"/>
    </source>
</evidence>
<protein>
    <submittedName>
        <fullName evidence="5">PR76</fullName>
    </submittedName>
</protein>
<dbReference type="Proteomes" id="UP000008288">
    <property type="component" value="Segment"/>
</dbReference>
<dbReference type="OrthoDB" id="20832at10239"/>
<dbReference type="InterPro" id="IPR002580">
    <property type="entry name" value="Herpes_UL24"/>
</dbReference>
<dbReference type="GeneID" id="940344"/>
<organism evidence="5 6">
    <name type="scientific">Rat cytomegalovirus (strain Maastricht)</name>
    <dbReference type="NCBI Taxonomy" id="79700"/>
    <lineage>
        <taxon>Viruses</taxon>
        <taxon>Duplodnaviria</taxon>
        <taxon>Heunggongvirae</taxon>
        <taxon>Peploviricota</taxon>
        <taxon>Herviviricetes</taxon>
        <taxon>Herpesvirales</taxon>
        <taxon>Orthoherpesviridae</taxon>
        <taxon>Betaherpesvirinae</taxon>
        <taxon>Muromegalovirus</taxon>
        <taxon>Muromegalovirus muridbeta2</taxon>
        <taxon>Murid betaherpesvirus 2</taxon>
    </lineage>
</organism>
<feature type="region of interest" description="Disordered" evidence="4">
    <location>
        <begin position="219"/>
        <end position="257"/>
    </location>
</feature>
<evidence type="ECO:0000313" key="6">
    <source>
        <dbReference type="Proteomes" id="UP000008288"/>
    </source>
</evidence>
<accession>Q9DWC4</accession>
<evidence type="ECO:0000256" key="4">
    <source>
        <dbReference type="SAM" id="MobiDB-lite"/>
    </source>
</evidence>
<reference evidence="5 6" key="7">
    <citation type="journal article" date="1999" name="J. Virol.">
        <title>Deletion of the R78 G protein-coupled receptor gene from rat cytomegalovirus results in an attenuated, syncytium-inducing mutant strain.</title>
        <authorList>
            <person name="Beisser P.S."/>
            <person name="Grauls G."/>
            <person name="Bruggeman C.A."/>
            <person name="Vink C."/>
        </authorList>
    </citation>
    <scope>NUCLEOTIDE SEQUENCE [LARGE SCALE GENOMIC DNA]</scope>
    <source>
        <strain evidence="5 6">Maastricht</strain>
    </source>
</reference>
<name>Q9DWC4_RCMVM</name>
<comment type="subcellular location">
    <subcellularLocation>
        <location evidence="1">Host nucleus</location>
        <location evidence="1">Host nucleolus</location>
    </subcellularLocation>
    <subcellularLocation>
        <location evidence="2">Virion</location>
    </subcellularLocation>
</comment>
<reference evidence="5 6" key="5">
    <citation type="journal article" date="1998" name="Virology">
        <title>The Maastricht strain and England strain of rat cytomegalovirus represent different betaherpesvirus species rather than strains.</title>
        <authorList>
            <person name="Beisser P.S."/>
            <person name="Kaptein S.J."/>
            <person name="Beuken E."/>
            <person name="Bruggeman C.A."/>
            <person name="Vink C."/>
        </authorList>
    </citation>
    <scope>NUCLEOTIDE SEQUENCE [LARGE SCALE GENOMIC DNA]</scope>
    <source>
        <strain evidence="5 6">Maastricht</strain>
    </source>
</reference>
<reference evidence="5 6" key="9">
    <citation type="journal article" date="2000" name="J. Virol.">
        <title>Complete DNA sequence of the rat cytomegalovirus genome.</title>
        <authorList>
            <person name="Vink C."/>
            <person name="Beuken E."/>
            <person name="Bruggeman C.A."/>
        </authorList>
    </citation>
    <scope>NUCLEOTIDE SEQUENCE [LARGE SCALE GENOMIC DNA]</scope>
    <source>
        <strain evidence="5 6">Maastricht</strain>
    </source>
</reference>
<organismHost>
    <name type="scientific">Rattus</name>
    <name type="common">rats</name>
    <dbReference type="NCBI Taxonomy" id="10114"/>
</organismHost>
<proteinExistence type="predicted"/>
<sequence length="257" mass="28395">MASPTGTDSLSYLPEFRKRIGRREHLRIYRKIAGVFDDPLALNRLVGGIFPAGIGRAGRHLFYEVDLCRRVPDCVVVFRERDGSAACYVLEFKTTMGVADGESLRANRTHRLQYLQGLRQLRDSLVVFSQFSVGGHGPSWRVYPVIVFYKQRGVAPTVVRVFRPREYRVAGDAVVDFLRGRQHPSVKALSRFSLCLGVRGARQKRAALLFEGDLRPPAGRRRAAPAAAGRGSRPRRPSAAAGRAGRRGAGRGAAGRV</sequence>
<keyword evidence="3" id="KW-0426">Late protein</keyword>
<dbReference type="KEGG" id="vg:940344"/>
<evidence type="ECO:0000256" key="2">
    <source>
        <dbReference type="ARBA" id="ARBA00004328"/>
    </source>
</evidence>
<gene>
    <name evidence="5" type="primary">R76</name>
</gene>
<reference evidence="5 6" key="6">
    <citation type="journal article" date="1999" name="J. Gen. Virol.">
        <title>The rat cytomegalovirus R32 gene encodes a virion-associated protein that elicits a strong humoral immune response in infected rats.</title>
        <authorList>
            <person name="Beuken E."/>
            <person name="Grauls G."/>
            <person name="Bruggeman C.A."/>
            <person name="Vink C."/>
        </authorList>
    </citation>
    <scope>NUCLEOTIDE SEQUENCE [LARGE SCALE GENOMIC DNA]</scope>
    <source>
        <strain evidence="5 6">Maastricht</strain>
    </source>
</reference>
<reference evidence="5 6" key="8">
    <citation type="journal article" date="2000" name="J. Virol.">
        <title>The r144 major histocompatibility complex class I-like gene of rat cytomegalovirus is dispensable for both acute and long-term infection in the immunocompromised host.</title>
        <authorList>
            <person name="Beisser P.S."/>
            <person name="Kloover J.S."/>
            <person name="Grauls G.E."/>
            <person name="Blok M.J."/>
            <person name="Bruggeman C.A."/>
            <person name="Vink C."/>
        </authorList>
    </citation>
    <scope>NUCLEOTIDE SEQUENCE [LARGE SCALE GENOMIC DNA]</scope>
    <source>
        <strain evidence="5 6">Maastricht</strain>
    </source>
</reference>
<dbReference type="GO" id="GO:0044196">
    <property type="term" value="C:host cell nucleolus"/>
    <property type="evidence" value="ECO:0007669"/>
    <property type="project" value="UniProtKB-SubCell"/>
</dbReference>
<dbReference type="RefSeq" id="NP_064176.1">
    <property type="nucleotide sequence ID" value="NC_002512.2"/>
</dbReference>
<reference evidence="5 6" key="2">
    <citation type="journal article" date="1996" name="J. Virol.">
        <title>Structure of the rat cytomegalovirus genome termini.</title>
        <authorList>
            <person name="Vink C."/>
            <person name="Beuken E."/>
            <person name="Bruggeman C.A."/>
        </authorList>
    </citation>
    <scope>NUCLEOTIDE SEQUENCE [LARGE SCALE GENOMIC DNA]</scope>
    <source>
        <strain evidence="5 6">Maastricht</strain>
    </source>
</reference>
<evidence type="ECO:0000256" key="3">
    <source>
        <dbReference type="ARBA" id="ARBA00022921"/>
    </source>
</evidence>
<keyword evidence="6" id="KW-1185">Reference proteome</keyword>
<reference evidence="5 6" key="3">
    <citation type="journal article" date="1997" name="J. Gen. Virol.">
        <title>Cloning and functional characterization of the origin of lytic-phase DNA replication of rat cytomegalovirus.</title>
        <authorList>
            <person name="Vink C."/>
            <person name="Beuken E."/>
            <person name="Bruggeman C.A."/>
        </authorList>
    </citation>
    <scope>NUCLEOTIDE SEQUENCE [LARGE SCALE GENOMIC DNA]</scope>
    <source>
        <strain evidence="5 6">Maastricht</strain>
    </source>
</reference>
<reference evidence="5 6" key="10">
    <citation type="journal article" date="2000" name="Virus Res.">
        <title>Rat cytomegalovirus R89 is a highly conserved gene which expresses a spliced transcript.</title>
        <authorList>
            <person name="Gruijthuijsen Y.K."/>
            <person name="Beuken E."/>
            <person name="Bruggeman C.A."/>
            <person name="Vink C."/>
        </authorList>
    </citation>
    <scope>NUCLEOTIDE SEQUENCE [LARGE SCALE GENOMIC DNA]</scope>
    <source>
        <strain evidence="5 6">Maastricht</strain>
    </source>
</reference>
<reference evidence="5 6" key="1">
    <citation type="journal article" date="1996" name="J. Gen. Virol.">
        <title>Cloning and sequence analysis of the genes encoding DNA polymerase, glycoprotein B, ICP18.5 and major DNA-binding protein of rat cytomegalovirus.</title>
        <authorList>
            <person name="Beuken E."/>
            <person name="Slobbe R."/>
            <person name="Bruggeman C.A."/>
            <person name="Vink C."/>
        </authorList>
    </citation>
    <scope>NUCLEOTIDE SEQUENCE [LARGE SCALE GENOMIC DNA]</scope>
    <source>
        <strain evidence="5 6">Maastricht</strain>
    </source>
</reference>
<dbReference type="Pfam" id="PF01646">
    <property type="entry name" value="Herpes_UL24"/>
    <property type="match status" value="1"/>
</dbReference>
<feature type="compositionally biased region" description="Low complexity" evidence="4">
    <location>
        <begin position="224"/>
        <end position="243"/>
    </location>
</feature>
<reference evidence="5 6" key="4">
    <citation type="journal article" date="1998" name="J. Virol.">
        <title>The R33 G protein-coupled receptor gene of rat cytomegalovirus plays an essential role in the pathogenesis of viral infection.</title>
        <authorList>
            <person name="Beisser P.S."/>
            <person name="Vink C."/>
            <person name="Van Dam J.G."/>
            <person name="Grauls G."/>
            <person name="Vanherle S.J."/>
            <person name="Bruggeman C.A."/>
        </authorList>
    </citation>
    <scope>NUCLEOTIDE SEQUENCE [LARGE SCALE GENOMIC DNA]</scope>
    <source>
        <strain evidence="5 6">Maastricht</strain>
    </source>
</reference>
<evidence type="ECO:0000313" key="5">
    <source>
        <dbReference type="EMBL" id="AAF99166.1"/>
    </source>
</evidence>
<dbReference type="EMBL" id="AF232689">
    <property type="protein sequence ID" value="AAF99166.1"/>
    <property type="molecule type" value="Genomic_DNA"/>
</dbReference>